<proteinExistence type="inferred from homology"/>
<evidence type="ECO:0000313" key="6">
    <source>
        <dbReference type="EMBL" id="MDR5692681.1"/>
    </source>
</evidence>
<protein>
    <submittedName>
        <fullName evidence="6">Bifunctional UDP-sugar hydrolase/5'-nucleotidase</fullName>
    </submittedName>
</protein>
<dbReference type="InterPro" id="IPR036907">
    <property type="entry name" value="5'-Nucleotdase_C_sf"/>
</dbReference>
<accession>A0ABU1FMS0</accession>
<keyword evidence="1 2" id="KW-0732">Signal</keyword>
<feature type="compositionally biased region" description="Low complexity" evidence="3">
    <location>
        <begin position="11"/>
        <end position="22"/>
    </location>
</feature>
<keyword evidence="2" id="KW-0547">Nucleotide-binding</keyword>
<reference evidence="7" key="1">
    <citation type="submission" date="2023-07" db="EMBL/GenBank/DDBJ databases">
        <title>Description of three actinobacteria isolated from air of manufacturing shop in a pharmaceutical factory.</title>
        <authorList>
            <person name="Zhang D.-F."/>
        </authorList>
    </citation>
    <scope>NUCLEOTIDE SEQUENCE [LARGE SCALE GENOMIC DNA]</scope>
    <source>
        <strain evidence="7">CCTCC AB 2011122</strain>
    </source>
</reference>
<comment type="caution">
    <text evidence="6">The sequence shown here is derived from an EMBL/GenBank/DDBJ whole genome shotgun (WGS) entry which is preliminary data.</text>
</comment>
<evidence type="ECO:0000259" key="5">
    <source>
        <dbReference type="Pfam" id="PF02872"/>
    </source>
</evidence>
<dbReference type="Pfam" id="PF02872">
    <property type="entry name" value="5_nucleotid_C"/>
    <property type="match status" value="1"/>
</dbReference>
<dbReference type="InterPro" id="IPR004843">
    <property type="entry name" value="Calcineurin-like_PHP"/>
</dbReference>
<dbReference type="Pfam" id="PF00149">
    <property type="entry name" value="Metallophos"/>
    <property type="match status" value="1"/>
</dbReference>
<evidence type="ECO:0000256" key="3">
    <source>
        <dbReference type="SAM" id="MobiDB-lite"/>
    </source>
</evidence>
<sequence length="679" mass="71000">MQLRSPGADPRSAAARTRSGRRAAGVVAALTAFGLAFGGAASAQAAPPTDKPKPPKPPVVAAKTVVDINLVTVNDFHGRIEQSGTAAGIARLSSAVKEIRAQNPNTVFAAAGDMIGASTFTSFIQQDKPTIEALNAAGLDVSAVGNHEFDQGFADLTDRVMPLALWEYLGANVYDKETGEPALPEYWVETFDKVRIGFVGAVTDELPSLVSPSGIEDITVGDPVEAANRVADQLSDGDDANGEADIVVFLVHEGAATTSVESATDPNTPFGDIVLNANDNIDAIVSGHTHLPYNHVIDGRPVISSGQYGERFSNMEITFDRKGKKITKMQNTIYTMALATDANGNVTQWYAQPDPEVVPIVTEATKVADVLGSVEIGIADAAFNRAQQPGIVNGQPALVENRGGESTIGNFVADVQLWALNQNRPAGSQVEITLMNPGGIRANIDAGSTTYREAANVQSFANTLVTLDLTGAQVKQILEEQWQPAGASRPFLKLGVNEALSYTYDPTAAAGSRITEITLGGEPLDPARTYKVGANSFLASGGDNFVTFRQGKNSADSGKVDLEAMVDYFRTFGNAAPDYAQRAVGVDVVGLSGGVATVKLSSLDFSTAADPKAGTVTVSAEGMEPVTVAVDSAFPTPSAFDEIGRATVTFPVPAGATSQTRFTITTPTGTTSSFVLPIS</sequence>
<feature type="domain" description="Calcineurin-like phosphoesterase" evidence="4">
    <location>
        <begin position="72"/>
        <end position="291"/>
    </location>
</feature>
<name>A0ABU1FMS0_9MICO</name>
<feature type="chain" id="PRO_5045009921" evidence="2">
    <location>
        <begin position="46"/>
        <end position="679"/>
    </location>
</feature>
<dbReference type="InterPro" id="IPR029052">
    <property type="entry name" value="Metallo-depent_PP-like"/>
</dbReference>
<dbReference type="PANTHER" id="PTHR11575">
    <property type="entry name" value="5'-NUCLEOTIDASE-RELATED"/>
    <property type="match status" value="1"/>
</dbReference>
<dbReference type="SUPFAM" id="SSF55816">
    <property type="entry name" value="5'-nucleotidase (syn. UDP-sugar hydrolase), C-terminal domain"/>
    <property type="match status" value="1"/>
</dbReference>
<evidence type="ECO:0000313" key="7">
    <source>
        <dbReference type="Proteomes" id="UP001260072"/>
    </source>
</evidence>
<dbReference type="RefSeq" id="WP_310521069.1">
    <property type="nucleotide sequence ID" value="NZ_BAABBS010000001.1"/>
</dbReference>
<feature type="signal peptide" evidence="2">
    <location>
        <begin position="1"/>
        <end position="45"/>
    </location>
</feature>
<comment type="similarity">
    <text evidence="2">Belongs to the 5'-nucleotidase family.</text>
</comment>
<dbReference type="Gene3D" id="3.60.21.10">
    <property type="match status" value="1"/>
</dbReference>
<dbReference type="GO" id="GO:0016787">
    <property type="term" value="F:hydrolase activity"/>
    <property type="evidence" value="ECO:0007669"/>
    <property type="project" value="UniProtKB-KW"/>
</dbReference>
<evidence type="ECO:0000256" key="2">
    <source>
        <dbReference type="RuleBase" id="RU362119"/>
    </source>
</evidence>
<feature type="region of interest" description="Disordered" evidence="3">
    <location>
        <begin position="1"/>
        <end position="22"/>
    </location>
</feature>
<dbReference type="PRINTS" id="PR01607">
    <property type="entry name" value="APYRASEFAMLY"/>
</dbReference>
<dbReference type="Proteomes" id="UP001260072">
    <property type="component" value="Unassembled WGS sequence"/>
</dbReference>
<dbReference type="InterPro" id="IPR008334">
    <property type="entry name" value="5'-Nucleotdase_C"/>
</dbReference>
<gene>
    <name evidence="6" type="ORF">RH861_11490</name>
</gene>
<organism evidence="6 7">
    <name type="scientific">Agromyces indicus</name>
    <dbReference type="NCBI Taxonomy" id="758919"/>
    <lineage>
        <taxon>Bacteria</taxon>
        <taxon>Bacillati</taxon>
        <taxon>Actinomycetota</taxon>
        <taxon>Actinomycetes</taxon>
        <taxon>Micrococcales</taxon>
        <taxon>Microbacteriaceae</taxon>
        <taxon>Agromyces</taxon>
    </lineage>
</organism>
<dbReference type="SUPFAM" id="SSF56300">
    <property type="entry name" value="Metallo-dependent phosphatases"/>
    <property type="match status" value="1"/>
</dbReference>
<dbReference type="EMBL" id="JAVKGS010000003">
    <property type="protein sequence ID" value="MDR5692681.1"/>
    <property type="molecule type" value="Genomic_DNA"/>
</dbReference>
<keyword evidence="7" id="KW-1185">Reference proteome</keyword>
<dbReference type="Gene3D" id="3.90.780.10">
    <property type="entry name" value="5'-Nucleotidase, C-terminal domain"/>
    <property type="match status" value="1"/>
</dbReference>
<evidence type="ECO:0000256" key="1">
    <source>
        <dbReference type="ARBA" id="ARBA00022729"/>
    </source>
</evidence>
<dbReference type="PANTHER" id="PTHR11575:SF24">
    <property type="entry name" value="5'-NUCLEOTIDASE"/>
    <property type="match status" value="1"/>
</dbReference>
<dbReference type="InterPro" id="IPR006179">
    <property type="entry name" value="5_nucleotidase/apyrase"/>
</dbReference>
<feature type="domain" description="5'-Nucleotidase C-terminal" evidence="5">
    <location>
        <begin position="399"/>
        <end position="548"/>
    </location>
</feature>
<evidence type="ECO:0000259" key="4">
    <source>
        <dbReference type="Pfam" id="PF00149"/>
    </source>
</evidence>
<keyword evidence="2 6" id="KW-0378">Hydrolase</keyword>